<dbReference type="PANTHER" id="PTHR43037:SF1">
    <property type="entry name" value="BLL1128 PROTEIN"/>
    <property type="match status" value="1"/>
</dbReference>
<dbReference type="InterPro" id="IPR003140">
    <property type="entry name" value="PLipase/COase/thioEstase"/>
</dbReference>
<accession>A0A501WFX0</accession>
<dbReference type="InterPro" id="IPR050955">
    <property type="entry name" value="Plant_Biomass_Hydrol_Est"/>
</dbReference>
<gene>
    <name evidence="4" type="ORF">FJM65_09790</name>
</gene>
<evidence type="ECO:0000256" key="2">
    <source>
        <dbReference type="SAM" id="SignalP"/>
    </source>
</evidence>
<dbReference type="InterPro" id="IPR029058">
    <property type="entry name" value="AB_hydrolase_fold"/>
</dbReference>
<evidence type="ECO:0000313" key="5">
    <source>
        <dbReference type="Proteomes" id="UP000316727"/>
    </source>
</evidence>
<reference evidence="4 5" key="1">
    <citation type="submission" date="2019-06" db="EMBL/GenBank/DDBJ databases">
        <title>A novel bacterium of genus Pontibacter, isolated from marine sediment.</title>
        <authorList>
            <person name="Huang H."/>
            <person name="Mo K."/>
            <person name="Hu Y."/>
        </authorList>
    </citation>
    <scope>NUCLEOTIDE SEQUENCE [LARGE SCALE GENOMIC DNA]</scope>
    <source>
        <strain evidence="4 5">HB172049</strain>
    </source>
</reference>
<dbReference type="Pfam" id="PF02230">
    <property type="entry name" value="Abhydrolase_2"/>
    <property type="match status" value="1"/>
</dbReference>
<evidence type="ECO:0000313" key="4">
    <source>
        <dbReference type="EMBL" id="TPE44426.1"/>
    </source>
</evidence>
<dbReference type="AlphaFoldDB" id="A0A501WFX0"/>
<keyword evidence="5" id="KW-1185">Reference proteome</keyword>
<dbReference type="OrthoDB" id="9764953at2"/>
<dbReference type="SUPFAM" id="SSF53474">
    <property type="entry name" value="alpha/beta-Hydrolases"/>
    <property type="match status" value="1"/>
</dbReference>
<proteinExistence type="predicted"/>
<sequence>MTKYKLPLLALLLLLLANMKVQAQKGLEAYEHKVYVQGNDTLPYRILYPKNFNPDEKYPLVLVLHGAGERGDDNKAQLAYGPELFWVNQEKYPAIVVFPQCPKDSYWSNVNIVTSENGKRTFNFQKGGKPTKAMSALLGLLKELEKSGQVDKERMYVGGLSMGGMGTFELLWRKPRTFAAAFPICGGGAPETARKYAKKIGGIWIFHGEEDSVVPVEHSRIMAGAIETAGGDVKLTVYPGVDHNSWDYAFYELELLPWLFSHEK</sequence>
<dbReference type="PANTHER" id="PTHR43037">
    <property type="entry name" value="UNNAMED PRODUCT-RELATED"/>
    <property type="match status" value="1"/>
</dbReference>
<evidence type="ECO:0000256" key="1">
    <source>
        <dbReference type="ARBA" id="ARBA00022729"/>
    </source>
</evidence>
<comment type="caution">
    <text evidence="4">The sequence shown here is derived from an EMBL/GenBank/DDBJ whole genome shotgun (WGS) entry which is preliminary data.</text>
</comment>
<name>A0A501WFX0_9BACT</name>
<dbReference type="Proteomes" id="UP000316727">
    <property type="component" value="Unassembled WGS sequence"/>
</dbReference>
<dbReference type="GO" id="GO:0016787">
    <property type="term" value="F:hydrolase activity"/>
    <property type="evidence" value="ECO:0007669"/>
    <property type="project" value="InterPro"/>
</dbReference>
<protein>
    <submittedName>
        <fullName evidence="4">Phospholipase</fullName>
    </submittedName>
</protein>
<dbReference type="EMBL" id="VFRQ01000004">
    <property type="protein sequence ID" value="TPE44426.1"/>
    <property type="molecule type" value="Genomic_DNA"/>
</dbReference>
<dbReference type="Gene3D" id="3.40.50.1820">
    <property type="entry name" value="alpha/beta hydrolase"/>
    <property type="match status" value="1"/>
</dbReference>
<organism evidence="4 5">
    <name type="scientific">Pontibacter mangrovi</name>
    <dbReference type="NCBI Taxonomy" id="2589816"/>
    <lineage>
        <taxon>Bacteria</taxon>
        <taxon>Pseudomonadati</taxon>
        <taxon>Bacteroidota</taxon>
        <taxon>Cytophagia</taxon>
        <taxon>Cytophagales</taxon>
        <taxon>Hymenobacteraceae</taxon>
        <taxon>Pontibacter</taxon>
    </lineage>
</organism>
<feature type="chain" id="PRO_5021289922" evidence="2">
    <location>
        <begin position="24"/>
        <end position="264"/>
    </location>
</feature>
<dbReference type="RefSeq" id="WP_140621317.1">
    <property type="nucleotide sequence ID" value="NZ_VFRQ01000004.1"/>
</dbReference>
<feature type="signal peptide" evidence="2">
    <location>
        <begin position="1"/>
        <end position="23"/>
    </location>
</feature>
<evidence type="ECO:0000259" key="3">
    <source>
        <dbReference type="Pfam" id="PF02230"/>
    </source>
</evidence>
<feature type="domain" description="Phospholipase/carboxylesterase/thioesterase" evidence="3">
    <location>
        <begin position="57"/>
        <end position="248"/>
    </location>
</feature>
<keyword evidence="1 2" id="KW-0732">Signal</keyword>